<dbReference type="Pfam" id="PF17768">
    <property type="entry name" value="RecJ_OB"/>
    <property type="match status" value="1"/>
</dbReference>
<evidence type="ECO:0000256" key="2">
    <source>
        <dbReference type="ARBA" id="ARBA00019841"/>
    </source>
</evidence>
<evidence type="ECO:0000259" key="8">
    <source>
        <dbReference type="Pfam" id="PF17768"/>
    </source>
</evidence>
<feature type="domain" description="DHHA1" evidence="7">
    <location>
        <begin position="361"/>
        <end position="450"/>
    </location>
</feature>
<dbReference type="InterPro" id="IPR041122">
    <property type="entry name" value="RecJ_OB"/>
</dbReference>
<reference evidence="9 10" key="1">
    <citation type="journal article" date="2016" name="Nat. Commun.">
        <title>Thousands of microbial genomes shed light on interconnected biogeochemical processes in an aquifer system.</title>
        <authorList>
            <person name="Anantharaman K."/>
            <person name="Brown C.T."/>
            <person name="Hug L.A."/>
            <person name="Sharon I."/>
            <person name="Castelle C.J."/>
            <person name="Probst A.J."/>
            <person name="Thomas B.C."/>
            <person name="Singh A."/>
            <person name="Wilkins M.J."/>
            <person name="Karaoz U."/>
            <person name="Brodie E.L."/>
            <person name="Williams K.H."/>
            <person name="Hubbard S.S."/>
            <person name="Banfield J.F."/>
        </authorList>
    </citation>
    <scope>NUCLEOTIDE SEQUENCE [LARGE SCALE GENOMIC DNA]</scope>
</reference>
<dbReference type="GO" id="GO:0003676">
    <property type="term" value="F:nucleic acid binding"/>
    <property type="evidence" value="ECO:0007669"/>
    <property type="project" value="InterPro"/>
</dbReference>
<gene>
    <name evidence="9" type="ORF">A3B84_01160</name>
</gene>
<dbReference type="InterPro" id="IPR003156">
    <property type="entry name" value="DHHA1_dom"/>
</dbReference>
<dbReference type="PANTHER" id="PTHR30255:SF2">
    <property type="entry name" value="SINGLE-STRANDED-DNA-SPECIFIC EXONUCLEASE RECJ"/>
    <property type="match status" value="1"/>
</dbReference>
<feature type="domain" description="RecJ OB" evidence="8">
    <location>
        <begin position="469"/>
        <end position="579"/>
    </location>
</feature>
<evidence type="ECO:0000256" key="3">
    <source>
        <dbReference type="ARBA" id="ARBA00022722"/>
    </source>
</evidence>
<dbReference type="Gene3D" id="3.10.310.30">
    <property type="match status" value="1"/>
</dbReference>
<feature type="domain" description="DDH" evidence="6">
    <location>
        <begin position="60"/>
        <end position="156"/>
    </location>
</feature>
<organism evidence="9 10">
    <name type="scientific">Candidatus Nomurabacteria bacterium RIFCSPHIGHO2_02_FULL_35_13</name>
    <dbReference type="NCBI Taxonomy" id="1801748"/>
    <lineage>
        <taxon>Bacteria</taxon>
        <taxon>Candidatus Nomuraibacteriota</taxon>
    </lineage>
</organism>
<keyword evidence="3" id="KW-0540">Nuclease</keyword>
<keyword evidence="5" id="KW-0269">Exonuclease</keyword>
<evidence type="ECO:0000256" key="1">
    <source>
        <dbReference type="ARBA" id="ARBA00005915"/>
    </source>
</evidence>
<proteinExistence type="inferred from homology"/>
<sequence>MQQYSELLRTILEKRGIRNLAEAEIFLNPDYERDLYDPFEMKDMEKACVKLFEVIENKEKIVIYADYDCDGIPGAVILQDLFKKIGYSNYEIYIPGRNSEGYGLNLSAIKQFAQKRVKLLITIDLGITAVSEIAQAEIDGIDVIITDHHLPKQKVQDVKNSPAFALGDISPGDPRLLNFLHPELSLPKAYAILNPKVDNYPEKILCGAGVVFKLVQGFIKKYGEFYKINTGWEKWLLDMAGLATLSDLVPLVGENRAMAYFGIKVLKKSPRPGVQKLLSKMKINPKYLTEDDIGFMITPRLNAASRMDNPMMAYELLSTEDEVRAGVIADHLSKINDDRKTMVAGIMREVNKKFEKRETKKVIVIGNPKWRVGVLGLVASKISDEYKKPVFVWGKDENDIIKGSCRSDGSVSLVELMTETNEFFLEFGGHEFAGGFTVHSEKIHFLEEALSLSFNKVKRDKTENEIIFDIKSDLSMVNMKNWREIEKLAPFGLANPKPIFLFENVNIENIKKFGKNGSGEHLEITFSDISKNKVKAISFFSSSESFKVPLSENIKVNLLATFDLSRFKGREELRLRIIDII</sequence>
<comment type="caution">
    <text evidence="9">The sequence shown here is derived from an EMBL/GenBank/DDBJ whole genome shotgun (WGS) entry which is preliminary data.</text>
</comment>
<dbReference type="GO" id="GO:0004527">
    <property type="term" value="F:exonuclease activity"/>
    <property type="evidence" value="ECO:0007669"/>
    <property type="project" value="UniProtKB-KW"/>
</dbReference>
<evidence type="ECO:0000259" key="7">
    <source>
        <dbReference type="Pfam" id="PF02272"/>
    </source>
</evidence>
<evidence type="ECO:0000313" key="9">
    <source>
        <dbReference type="EMBL" id="OGI71749.1"/>
    </source>
</evidence>
<dbReference type="SUPFAM" id="SSF64182">
    <property type="entry name" value="DHH phosphoesterases"/>
    <property type="match status" value="1"/>
</dbReference>
<dbReference type="InterPro" id="IPR001667">
    <property type="entry name" value="DDH_dom"/>
</dbReference>
<dbReference type="Gene3D" id="3.90.1640.30">
    <property type="match status" value="1"/>
</dbReference>
<dbReference type="Pfam" id="PF01368">
    <property type="entry name" value="DHH"/>
    <property type="match status" value="1"/>
</dbReference>
<keyword evidence="4" id="KW-0378">Hydrolase</keyword>
<evidence type="ECO:0000313" key="10">
    <source>
        <dbReference type="Proteomes" id="UP000177112"/>
    </source>
</evidence>
<dbReference type="Proteomes" id="UP000177112">
    <property type="component" value="Unassembled WGS sequence"/>
</dbReference>
<dbReference type="InterPro" id="IPR051673">
    <property type="entry name" value="SSDNA_exonuclease_RecJ"/>
</dbReference>
<dbReference type="AlphaFoldDB" id="A0A1F6VQA3"/>
<dbReference type="PANTHER" id="PTHR30255">
    <property type="entry name" value="SINGLE-STRANDED-DNA-SPECIFIC EXONUCLEASE RECJ"/>
    <property type="match status" value="1"/>
</dbReference>
<evidence type="ECO:0000259" key="6">
    <source>
        <dbReference type="Pfam" id="PF01368"/>
    </source>
</evidence>
<dbReference type="STRING" id="1801748.A3B84_01160"/>
<accession>A0A1F6VQA3</accession>
<protein>
    <recommendedName>
        <fullName evidence="2">Single-stranded-DNA-specific exonuclease RecJ</fullName>
    </recommendedName>
</protein>
<dbReference type="EMBL" id="MFTY01000002">
    <property type="protein sequence ID" value="OGI71749.1"/>
    <property type="molecule type" value="Genomic_DNA"/>
</dbReference>
<evidence type="ECO:0000256" key="4">
    <source>
        <dbReference type="ARBA" id="ARBA00022801"/>
    </source>
</evidence>
<comment type="similarity">
    <text evidence="1">Belongs to the RecJ family.</text>
</comment>
<dbReference type="InterPro" id="IPR038763">
    <property type="entry name" value="DHH_sf"/>
</dbReference>
<evidence type="ECO:0000256" key="5">
    <source>
        <dbReference type="ARBA" id="ARBA00022839"/>
    </source>
</evidence>
<dbReference type="Pfam" id="PF02272">
    <property type="entry name" value="DHHA1"/>
    <property type="match status" value="1"/>
</dbReference>
<name>A0A1F6VQA3_9BACT</name>